<keyword evidence="3" id="KW-1185">Reference proteome</keyword>
<name>A0A2Z6NKS5_TRISU</name>
<feature type="region of interest" description="Disordered" evidence="1">
    <location>
        <begin position="1"/>
        <end position="21"/>
    </location>
</feature>
<feature type="compositionally biased region" description="Basic and acidic residues" evidence="1">
    <location>
        <begin position="8"/>
        <end position="21"/>
    </location>
</feature>
<organism evidence="2 3">
    <name type="scientific">Trifolium subterraneum</name>
    <name type="common">Subterranean clover</name>
    <dbReference type="NCBI Taxonomy" id="3900"/>
    <lineage>
        <taxon>Eukaryota</taxon>
        <taxon>Viridiplantae</taxon>
        <taxon>Streptophyta</taxon>
        <taxon>Embryophyta</taxon>
        <taxon>Tracheophyta</taxon>
        <taxon>Spermatophyta</taxon>
        <taxon>Magnoliopsida</taxon>
        <taxon>eudicotyledons</taxon>
        <taxon>Gunneridae</taxon>
        <taxon>Pentapetalae</taxon>
        <taxon>rosids</taxon>
        <taxon>fabids</taxon>
        <taxon>Fabales</taxon>
        <taxon>Fabaceae</taxon>
        <taxon>Papilionoideae</taxon>
        <taxon>50 kb inversion clade</taxon>
        <taxon>NPAAA clade</taxon>
        <taxon>Hologalegina</taxon>
        <taxon>IRL clade</taxon>
        <taxon>Trifolieae</taxon>
        <taxon>Trifolium</taxon>
    </lineage>
</organism>
<dbReference type="AlphaFoldDB" id="A0A2Z6NKS5"/>
<proteinExistence type="predicted"/>
<reference evidence="3" key="1">
    <citation type="journal article" date="2017" name="Front. Plant Sci.">
        <title>Climate Clever Clovers: New Paradigm to Reduce the Environmental Footprint of Ruminants by Breeding Low Methanogenic Forages Utilizing Haplotype Variation.</title>
        <authorList>
            <person name="Kaur P."/>
            <person name="Appels R."/>
            <person name="Bayer P.E."/>
            <person name="Keeble-Gagnere G."/>
            <person name="Wang J."/>
            <person name="Hirakawa H."/>
            <person name="Shirasawa K."/>
            <person name="Vercoe P."/>
            <person name="Stefanova K."/>
            <person name="Durmic Z."/>
            <person name="Nichols P."/>
            <person name="Revell C."/>
            <person name="Isobe S.N."/>
            <person name="Edwards D."/>
            <person name="Erskine W."/>
        </authorList>
    </citation>
    <scope>NUCLEOTIDE SEQUENCE [LARGE SCALE GENOMIC DNA]</scope>
    <source>
        <strain evidence="3">cv. Daliak</strain>
    </source>
</reference>
<protein>
    <submittedName>
        <fullName evidence="2">Uncharacterized protein</fullName>
    </submittedName>
</protein>
<sequence length="81" mass="9129">MGMGLSKLMEKSQDCKGPHDRPLIIKGYVPVNIISPEEYKKNAEKKKTAPIKKAGKKQRSCVCNYGFKPMLDNKGISIYQK</sequence>
<dbReference type="EMBL" id="DF974051">
    <property type="protein sequence ID" value="GAU44551.1"/>
    <property type="molecule type" value="Genomic_DNA"/>
</dbReference>
<gene>
    <name evidence="2" type="ORF">TSUD_335330</name>
</gene>
<evidence type="ECO:0000313" key="2">
    <source>
        <dbReference type="EMBL" id="GAU44551.1"/>
    </source>
</evidence>
<evidence type="ECO:0000256" key="1">
    <source>
        <dbReference type="SAM" id="MobiDB-lite"/>
    </source>
</evidence>
<evidence type="ECO:0000313" key="3">
    <source>
        <dbReference type="Proteomes" id="UP000242715"/>
    </source>
</evidence>
<dbReference type="Proteomes" id="UP000242715">
    <property type="component" value="Unassembled WGS sequence"/>
</dbReference>
<accession>A0A2Z6NKS5</accession>